<dbReference type="Pfam" id="PF02576">
    <property type="entry name" value="RimP_N"/>
    <property type="match status" value="1"/>
</dbReference>
<evidence type="ECO:0000256" key="2">
    <source>
        <dbReference type="SAM" id="MobiDB-lite"/>
    </source>
</evidence>
<keyword evidence="1" id="KW-0690">Ribosome biogenesis</keyword>
<reference evidence="3 4" key="1">
    <citation type="submission" date="2017-12" db="EMBL/GenBank/DDBJ databases">
        <title>Genomes of bacteria within cyanobacterial aggregates.</title>
        <authorList>
            <person name="Cai H."/>
        </authorList>
    </citation>
    <scope>NUCLEOTIDE SEQUENCE [LARGE SCALE GENOMIC DNA]</scope>
    <source>
        <strain evidence="3 4">TH16</strain>
    </source>
</reference>
<dbReference type="GO" id="GO:0000028">
    <property type="term" value="P:ribosomal small subunit assembly"/>
    <property type="evidence" value="ECO:0007669"/>
    <property type="project" value="TreeGrafter"/>
</dbReference>
<accession>A0A2K9NBR1</accession>
<dbReference type="KEGG" id="ncb:C0V82_10130"/>
<evidence type="ECO:0000313" key="3">
    <source>
        <dbReference type="EMBL" id="AUN30554.1"/>
    </source>
</evidence>
<name>A0A2K9NBR1_9PROT</name>
<dbReference type="PANTHER" id="PTHR33867">
    <property type="entry name" value="RIBOSOME MATURATION FACTOR RIMP"/>
    <property type="match status" value="1"/>
</dbReference>
<dbReference type="CDD" id="cd01734">
    <property type="entry name" value="YlxS_C"/>
    <property type="match status" value="1"/>
</dbReference>
<dbReference type="SUPFAM" id="SSF74942">
    <property type="entry name" value="YhbC-like, C-terminal domain"/>
    <property type="match status" value="1"/>
</dbReference>
<dbReference type="InterPro" id="IPR035956">
    <property type="entry name" value="RimP_N_sf"/>
</dbReference>
<dbReference type="Gene3D" id="3.30.300.70">
    <property type="entry name" value="RimP-like superfamily, N-terminal"/>
    <property type="match status" value="1"/>
</dbReference>
<feature type="compositionally biased region" description="Basic and acidic residues" evidence="2">
    <location>
        <begin position="204"/>
        <end position="217"/>
    </location>
</feature>
<feature type="region of interest" description="Disordered" evidence="2">
    <location>
        <begin position="192"/>
        <end position="252"/>
    </location>
</feature>
<dbReference type="HAMAP" id="MF_01077">
    <property type="entry name" value="RimP"/>
    <property type="match status" value="1"/>
</dbReference>
<dbReference type="RefSeq" id="WP_102112236.1">
    <property type="nucleotide sequence ID" value="NZ_BMGN01000002.1"/>
</dbReference>
<sequence length="252" mass="26873">MDVLERIGSIITPSVEAMGYEIVRLQISGGERPTLQIMADRADGGAMTVEDCADISHAVSALLDVEDPITSAYTLEVSSPGIDRPLTRLKDFERFKGLEARIETQMPMDGRKRFRGTLYGVEGGNVLIALDAKTSQPPKRKPGAKVSAKAKPVEIDPGLVEVAEIPFDQIAKARLELTDELLSMAASEQGLAAGTEGGQMDVDDTAKPVKRPKAEKASKKKGPGRFARLDQDEQDVVTTDGPSDADAGAGVV</sequence>
<keyword evidence="4" id="KW-1185">Reference proteome</keyword>
<dbReference type="GO" id="GO:0005829">
    <property type="term" value="C:cytosol"/>
    <property type="evidence" value="ECO:0007669"/>
    <property type="project" value="TreeGrafter"/>
</dbReference>
<dbReference type="InterPro" id="IPR028998">
    <property type="entry name" value="RimP_C"/>
</dbReference>
<dbReference type="Proteomes" id="UP000234752">
    <property type="component" value="Chromosome eg_1"/>
</dbReference>
<comment type="subcellular location">
    <subcellularLocation>
        <location evidence="1">Cytoplasm</location>
    </subcellularLocation>
</comment>
<dbReference type="InterPro" id="IPR036847">
    <property type="entry name" value="RimP_C_sf"/>
</dbReference>
<keyword evidence="1" id="KW-0963">Cytoplasm</keyword>
<dbReference type="NCBIfam" id="NF000932">
    <property type="entry name" value="PRK00092.2-5"/>
    <property type="match status" value="1"/>
</dbReference>
<dbReference type="PANTHER" id="PTHR33867:SF1">
    <property type="entry name" value="RIBOSOME MATURATION FACTOR RIMP"/>
    <property type="match status" value="1"/>
</dbReference>
<gene>
    <name evidence="1" type="primary">rimP</name>
    <name evidence="3" type="ORF">C0V82_10130</name>
</gene>
<proteinExistence type="inferred from homology"/>
<dbReference type="InterPro" id="IPR028989">
    <property type="entry name" value="RimP_N"/>
</dbReference>
<comment type="function">
    <text evidence="1">Required for maturation of 30S ribosomal subunits.</text>
</comment>
<dbReference type="AlphaFoldDB" id="A0A2K9NBR1"/>
<dbReference type="Gene3D" id="2.30.30.180">
    <property type="entry name" value="Ribosome maturation factor RimP, C-terminal domain"/>
    <property type="match status" value="1"/>
</dbReference>
<dbReference type="InterPro" id="IPR003728">
    <property type="entry name" value="Ribosome_maturation_RimP"/>
</dbReference>
<dbReference type="OrthoDB" id="9805006at2"/>
<organism evidence="3 4">
    <name type="scientific">Niveispirillum cyanobacteriorum</name>
    <dbReference type="NCBI Taxonomy" id="1612173"/>
    <lineage>
        <taxon>Bacteria</taxon>
        <taxon>Pseudomonadati</taxon>
        <taxon>Pseudomonadota</taxon>
        <taxon>Alphaproteobacteria</taxon>
        <taxon>Rhodospirillales</taxon>
        <taxon>Azospirillaceae</taxon>
        <taxon>Niveispirillum</taxon>
    </lineage>
</organism>
<dbReference type="EMBL" id="CP025611">
    <property type="protein sequence ID" value="AUN30554.1"/>
    <property type="molecule type" value="Genomic_DNA"/>
</dbReference>
<dbReference type="GO" id="GO:0006412">
    <property type="term" value="P:translation"/>
    <property type="evidence" value="ECO:0007669"/>
    <property type="project" value="TreeGrafter"/>
</dbReference>
<dbReference type="SUPFAM" id="SSF75420">
    <property type="entry name" value="YhbC-like, N-terminal domain"/>
    <property type="match status" value="1"/>
</dbReference>
<evidence type="ECO:0000313" key="4">
    <source>
        <dbReference type="Proteomes" id="UP000234752"/>
    </source>
</evidence>
<evidence type="ECO:0000256" key="1">
    <source>
        <dbReference type="HAMAP-Rule" id="MF_01077"/>
    </source>
</evidence>
<dbReference type="Pfam" id="PF17384">
    <property type="entry name" value="DUF150_C"/>
    <property type="match status" value="1"/>
</dbReference>
<dbReference type="FunFam" id="3.30.300.70:FF:000001">
    <property type="entry name" value="Ribosome maturation factor RimP"/>
    <property type="match status" value="1"/>
</dbReference>
<comment type="similarity">
    <text evidence="1">Belongs to the RimP family.</text>
</comment>
<protein>
    <recommendedName>
        <fullName evidence="1">Ribosome maturation factor RimP</fullName>
    </recommendedName>
</protein>